<dbReference type="Pfam" id="PF05974">
    <property type="entry name" value="DUF892"/>
    <property type="match status" value="1"/>
</dbReference>
<dbReference type="InterPro" id="IPR012347">
    <property type="entry name" value="Ferritin-like"/>
</dbReference>
<dbReference type="InterPro" id="IPR009078">
    <property type="entry name" value="Ferritin-like_SF"/>
</dbReference>
<dbReference type="Gene3D" id="1.20.1260.10">
    <property type="match status" value="1"/>
</dbReference>
<accession>A0A1N6H5N8</accession>
<dbReference type="Proteomes" id="UP000185151">
    <property type="component" value="Unassembled WGS sequence"/>
</dbReference>
<dbReference type="InterPro" id="IPR010287">
    <property type="entry name" value="DUF892_YciF-like"/>
</dbReference>
<dbReference type="SUPFAM" id="SSF47240">
    <property type="entry name" value="Ferritin-like"/>
    <property type="match status" value="1"/>
</dbReference>
<reference evidence="1 2" key="1">
    <citation type="submission" date="2016-11" db="EMBL/GenBank/DDBJ databases">
        <authorList>
            <person name="Jaros S."/>
            <person name="Januszkiewicz K."/>
            <person name="Wedrychowicz H."/>
        </authorList>
    </citation>
    <scope>NUCLEOTIDE SEQUENCE [LARGE SCALE GENOMIC DNA]</scope>
    <source>
        <strain evidence="1 2">GAS95</strain>
    </source>
</reference>
<dbReference type="EMBL" id="FSRU01000001">
    <property type="protein sequence ID" value="SIO15094.1"/>
    <property type="molecule type" value="Genomic_DNA"/>
</dbReference>
<organism evidence="1 2">
    <name type="scientific">Paraburkholderia phenazinium</name>
    <dbReference type="NCBI Taxonomy" id="60549"/>
    <lineage>
        <taxon>Bacteria</taxon>
        <taxon>Pseudomonadati</taxon>
        <taxon>Pseudomonadota</taxon>
        <taxon>Betaproteobacteria</taxon>
        <taxon>Burkholderiales</taxon>
        <taxon>Burkholderiaceae</taxon>
        <taxon>Paraburkholderia</taxon>
    </lineage>
</organism>
<evidence type="ECO:0000313" key="1">
    <source>
        <dbReference type="EMBL" id="SIO15094.1"/>
    </source>
</evidence>
<name>A0A1N6H5N8_9BURK</name>
<evidence type="ECO:0000313" key="2">
    <source>
        <dbReference type="Proteomes" id="UP000185151"/>
    </source>
</evidence>
<gene>
    <name evidence="1" type="ORF">SAMN05444165_1181</name>
</gene>
<keyword evidence="2" id="KW-1185">Reference proteome</keyword>
<proteinExistence type="predicted"/>
<dbReference type="AlphaFoldDB" id="A0A1N6H5N8"/>
<dbReference type="RefSeq" id="WP_074294650.1">
    <property type="nucleotide sequence ID" value="NZ_FSRU01000001.1"/>
</dbReference>
<protein>
    <submittedName>
        <fullName evidence="1">Ferritin-like metal-binding protein YciE</fullName>
    </submittedName>
</protein>
<sequence length="175" mass="18744">MTHLKADLMRTLRDACAMERHAEWLLRTHVAATARYPEVSARIDADLTATLANQKALAGCMERIEGTDGSDATLAALPADVAGAIETGSIAQTPEELARNLAILMAFKRYEIASYTSLIAAAEASGFFETKFTCEGILIQQVAMADWLFDCLPSTDDASTGRVRPSAGAAPRSVH</sequence>
<dbReference type="OrthoDB" id="7273732at2"/>